<dbReference type="Pfam" id="PF16360">
    <property type="entry name" value="GTP-bdg_M"/>
    <property type="match status" value="1"/>
</dbReference>
<dbReference type="InterPro" id="IPR016496">
    <property type="entry name" value="GTPase_HflX"/>
</dbReference>
<dbReference type="PRINTS" id="PR00326">
    <property type="entry name" value="GTP1OBG"/>
</dbReference>
<organism evidence="7 8">
    <name type="scientific">Autumnicola tepida</name>
    <dbReference type="NCBI Taxonomy" id="3075595"/>
    <lineage>
        <taxon>Bacteria</taxon>
        <taxon>Pseudomonadati</taxon>
        <taxon>Bacteroidota</taxon>
        <taxon>Flavobacteriia</taxon>
        <taxon>Flavobacteriales</taxon>
        <taxon>Flavobacteriaceae</taxon>
        <taxon>Autumnicola</taxon>
    </lineage>
</organism>
<dbReference type="InterPro" id="IPR042108">
    <property type="entry name" value="GTPase_HflX_N_sf"/>
</dbReference>
<dbReference type="InterPro" id="IPR030394">
    <property type="entry name" value="G_HFLX_dom"/>
</dbReference>
<dbReference type="Gene3D" id="3.40.50.300">
    <property type="entry name" value="P-loop containing nucleotide triphosphate hydrolases"/>
    <property type="match status" value="1"/>
</dbReference>
<dbReference type="InterPro" id="IPR027417">
    <property type="entry name" value="P-loop_NTPase"/>
</dbReference>
<evidence type="ECO:0000313" key="8">
    <source>
        <dbReference type="Proteomes" id="UP001262889"/>
    </source>
</evidence>
<evidence type="ECO:0000259" key="6">
    <source>
        <dbReference type="PROSITE" id="PS51705"/>
    </source>
</evidence>
<keyword evidence="3" id="KW-0460">Magnesium</keyword>
<proteinExistence type="inferred from homology"/>
<sequence>MIEKTDLQYEKTVLIGIVTKDQGEEKLEEYLDELEFLTYTAGGEVLKRFTQKMDRPDPKTFIGSGKMSDVRQFVEENEIGTAIFDDELSPAQQKNIEKILKCKVLDRTNLILDIFAQRAQTSYARTQVELAQYEYLLPRLAGMWTHLERQRGGIGMRGPGETEIETDRRIVRDKISLLKKKIATIDKQMEVQRGNRGQLVRVALVGYTNVGKSTLMNVISKSEVFAENKLFATLDTTVRKVVIRNLPFLLTDTVGFIRKLPTQLVESFKSTLDEVREADLLLHVVDISHPNFEEHIDSVNQILDEIKSSDKPTIMVFNKIDQYQPEVIAEDDLITEKTTAHNTLADWKRTWMNRLGEDVLFISALEKENMEHFRKKVYEAVRKIHITRFPYNNFLYPEYDTYGNEQE</sequence>
<dbReference type="RefSeq" id="WP_311535720.1">
    <property type="nucleotide sequence ID" value="NZ_JAVRHQ010000021.1"/>
</dbReference>
<dbReference type="NCBIfam" id="TIGR00231">
    <property type="entry name" value="small_GTP"/>
    <property type="match status" value="1"/>
</dbReference>
<dbReference type="PROSITE" id="PS51705">
    <property type="entry name" value="G_HFLX"/>
    <property type="match status" value="1"/>
</dbReference>
<evidence type="ECO:0000256" key="5">
    <source>
        <dbReference type="HAMAP-Rule" id="MF_00900"/>
    </source>
</evidence>
<evidence type="ECO:0000256" key="2">
    <source>
        <dbReference type="ARBA" id="ARBA00022741"/>
    </source>
</evidence>
<dbReference type="PANTHER" id="PTHR10229">
    <property type="entry name" value="GTP-BINDING PROTEIN HFLX"/>
    <property type="match status" value="1"/>
</dbReference>
<evidence type="ECO:0000256" key="3">
    <source>
        <dbReference type="ARBA" id="ARBA00022842"/>
    </source>
</evidence>
<evidence type="ECO:0000313" key="7">
    <source>
        <dbReference type="EMBL" id="MDT0644101.1"/>
    </source>
</evidence>
<keyword evidence="4 5" id="KW-0342">GTP-binding</keyword>
<comment type="subunit">
    <text evidence="5">Monomer. Associates with the 50S ribosomal subunit.</text>
</comment>
<evidence type="ECO:0000256" key="4">
    <source>
        <dbReference type="ARBA" id="ARBA00023134"/>
    </source>
</evidence>
<dbReference type="InterPro" id="IPR032305">
    <property type="entry name" value="GTP-bd_M"/>
</dbReference>
<comment type="similarity">
    <text evidence="5">Belongs to the TRAFAC class OBG-HflX-like GTPase superfamily. HflX GTPase family.</text>
</comment>
<keyword evidence="2 5" id="KW-0547">Nucleotide-binding</keyword>
<dbReference type="SUPFAM" id="SSF52540">
    <property type="entry name" value="P-loop containing nucleoside triphosphate hydrolases"/>
    <property type="match status" value="1"/>
</dbReference>
<dbReference type="PIRSF" id="PIRSF006809">
    <property type="entry name" value="GTP-binding_hflX_prd"/>
    <property type="match status" value="1"/>
</dbReference>
<comment type="subcellular location">
    <subcellularLocation>
        <location evidence="5">Cytoplasm</location>
    </subcellularLocation>
    <text evidence="5">May associate with membranes.</text>
</comment>
<dbReference type="Pfam" id="PF01926">
    <property type="entry name" value="MMR_HSR1"/>
    <property type="match status" value="1"/>
</dbReference>
<name>A0ABU3CCR2_9FLAO</name>
<dbReference type="Gene3D" id="6.10.250.2860">
    <property type="match status" value="1"/>
</dbReference>
<dbReference type="PANTHER" id="PTHR10229:SF0">
    <property type="entry name" value="GTP-BINDING PROTEIN 6-RELATED"/>
    <property type="match status" value="1"/>
</dbReference>
<dbReference type="EMBL" id="JAVRHQ010000021">
    <property type="protein sequence ID" value="MDT0644101.1"/>
    <property type="molecule type" value="Genomic_DNA"/>
</dbReference>
<keyword evidence="8" id="KW-1185">Reference proteome</keyword>
<comment type="caution">
    <text evidence="7">The sequence shown here is derived from an EMBL/GenBank/DDBJ whole genome shotgun (WGS) entry which is preliminary data.</text>
</comment>
<protein>
    <recommendedName>
        <fullName evidence="5">GTPase HflX</fullName>
    </recommendedName>
    <alternativeName>
        <fullName evidence="5">GTP-binding protein HflX</fullName>
    </alternativeName>
</protein>
<dbReference type="NCBIfam" id="TIGR03156">
    <property type="entry name" value="GTP_HflX"/>
    <property type="match status" value="1"/>
</dbReference>
<keyword evidence="5" id="KW-0963">Cytoplasm</keyword>
<dbReference type="CDD" id="cd01878">
    <property type="entry name" value="HflX"/>
    <property type="match status" value="1"/>
</dbReference>
<evidence type="ECO:0000256" key="1">
    <source>
        <dbReference type="ARBA" id="ARBA00022723"/>
    </source>
</evidence>
<accession>A0ABU3CCR2</accession>
<dbReference type="Pfam" id="PF13167">
    <property type="entry name" value="GTP-bdg_N"/>
    <property type="match status" value="1"/>
</dbReference>
<dbReference type="Proteomes" id="UP001262889">
    <property type="component" value="Unassembled WGS sequence"/>
</dbReference>
<gene>
    <name evidence="5 7" type="primary">hflX</name>
    <name evidence="7" type="ORF">RM553_14790</name>
</gene>
<feature type="domain" description="Hflx-type G" evidence="6">
    <location>
        <begin position="200"/>
        <end position="385"/>
    </location>
</feature>
<dbReference type="HAMAP" id="MF_00900">
    <property type="entry name" value="GTPase_HflX"/>
    <property type="match status" value="1"/>
</dbReference>
<dbReference type="InterPro" id="IPR005225">
    <property type="entry name" value="Small_GTP-bd"/>
</dbReference>
<comment type="function">
    <text evidence="5">GTPase that associates with the 50S ribosomal subunit and may have a role during protein synthesis or ribosome biogenesis.</text>
</comment>
<dbReference type="InterPro" id="IPR025121">
    <property type="entry name" value="GTPase_HflX_N"/>
</dbReference>
<reference evidence="7 8" key="1">
    <citation type="submission" date="2023-09" db="EMBL/GenBank/DDBJ databases">
        <authorList>
            <person name="Rey-Velasco X."/>
        </authorList>
    </citation>
    <scope>NUCLEOTIDE SEQUENCE [LARGE SCALE GENOMIC DNA]</scope>
    <source>
        <strain evidence="7 8">F363</strain>
    </source>
</reference>
<dbReference type="InterPro" id="IPR006073">
    <property type="entry name" value="GTP-bd"/>
</dbReference>
<dbReference type="Gene3D" id="3.40.50.11060">
    <property type="entry name" value="GTPase HflX, N-terminal domain"/>
    <property type="match status" value="1"/>
</dbReference>
<keyword evidence="1" id="KW-0479">Metal-binding</keyword>